<keyword evidence="3" id="KW-1185">Reference proteome</keyword>
<organism evidence="2 3">
    <name type="scientific">Diaporthe australafricana</name>
    <dbReference type="NCBI Taxonomy" id="127596"/>
    <lineage>
        <taxon>Eukaryota</taxon>
        <taxon>Fungi</taxon>
        <taxon>Dikarya</taxon>
        <taxon>Ascomycota</taxon>
        <taxon>Pezizomycotina</taxon>
        <taxon>Sordariomycetes</taxon>
        <taxon>Sordariomycetidae</taxon>
        <taxon>Diaporthales</taxon>
        <taxon>Diaporthaceae</taxon>
        <taxon>Diaporthe</taxon>
    </lineage>
</organism>
<dbReference type="EMBL" id="JAWRVE010000266">
    <property type="protein sequence ID" value="KAL1846491.1"/>
    <property type="molecule type" value="Genomic_DNA"/>
</dbReference>
<dbReference type="PANTHER" id="PTHR42678">
    <property type="entry name" value="AMIDASE"/>
    <property type="match status" value="1"/>
</dbReference>
<sequence length="422" mass="45644">MYFEKLNVVSATAGDLRDLLQAKQASSVQLVKAYLRQIAKHDAALKAFICLAPEENVVATAASLDKERLEGHVRSPLHGVPVVLKVRSSCEPQSEILLILTIGKDCFVSAAELGMSTTAGSCALVGAKANKNSAMVQKMIDAGLIILGKTNMTEFAGMKMTMMMPGWSAYGGQTISPYVGKIEEGDTILGHSAPGDFFDSPGPMAKCAADVQALLEVMLRKEFLSSGPGEWKDVSIGFADPQMWKMAGAMCRQHQGTAEEMVLKYVSCMELLRSTACELQYPISIPDISVLTVDEEDAIMPIASYTEQGDIVKAFENEDTEENVARLRDGLRSKARSVLEPVFLENKIDIIAAPSDSPLCIHAAAAGCPIATVPLGQLTYNQRPFGLCLMAREGYEESLLRFMHLYESVAPARPVPQGMDKA</sequence>
<dbReference type="InterPro" id="IPR023631">
    <property type="entry name" value="Amidase_dom"/>
</dbReference>
<gene>
    <name evidence="2" type="ORF">Daus18300_014241</name>
</gene>
<dbReference type="InterPro" id="IPR036928">
    <property type="entry name" value="AS_sf"/>
</dbReference>
<protein>
    <recommendedName>
        <fullName evidence="1">Amidase domain-containing protein</fullName>
    </recommendedName>
</protein>
<accession>A0ABR3VVZ7</accession>
<dbReference type="PANTHER" id="PTHR42678:SF34">
    <property type="entry name" value="OS04G0183300 PROTEIN"/>
    <property type="match status" value="1"/>
</dbReference>
<dbReference type="SUPFAM" id="SSF75304">
    <property type="entry name" value="Amidase signature (AS) enzymes"/>
    <property type="match status" value="1"/>
</dbReference>
<proteinExistence type="predicted"/>
<comment type="caution">
    <text evidence="2">The sequence shown here is derived from an EMBL/GenBank/DDBJ whole genome shotgun (WGS) entry which is preliminary data.</text>
</comment>
<evidence type="ECO:0000313" key="3">
    <source>
        <dbReference type="Proteomes" id="UP001583177"/>
    </source>
</evidence>
<dbReference type="Pfam" id="PF01425">
    <property type="entry name" value="Amidase"/>
    <property type="match status" value="2"/>
</dbReference>
<name>A0ABR3VVZ7_9PEZI</name>
<feature type="domain" description="Amidase" evidence="1">
    <location>
        <begin position="114"/>
        <end position="160"/>
    </location>
</feature>
<feature type="domain" description="Amidase" evidence="1">
    <location>
        <begin position="30"/>
        <end position="85"/>
    </location>
</feature>
<dbReference type="Proteomes" id="UP001583177">
    <property type="component" value="Unassembled WGS sequence"/>
</dbReference>
<reference evidence="2 3" key="1">
    <citation type="journal article" date="2024" name="IMA Fungus">
        <title>IMA Genome - F19 : A genome assembly and annotation guide to empower mycologists, including annotated draft genome sequences of Ceratocystis pirilliformis, Diaporthe australafricana, Fusarium ophioides, Paecilomyces lecythidis, and Sporothrix stenoceras.</title>
        <authorList>
            <person name="Aylward J."/>
            <person name="Wilson A.M."/>
            <person name="Visagie C.M."/>
            <person name="Spraker J."/>
            <person name="Barnes I."/>
            <person name="Buitendag C."/>
            <person name="Ceriani C."/>
            <person name="Del Mar Angel L."/>
            <person name="du Plessis D."/>
            <person name="Fuchs T."/>
            <person name="Gasser K."/>
            <person name="Kramer D."/>
            <person name="Li W."/>
            <person name="Munsamy K."/>
            <person name="Piso A."/>
            <person name="Price J.L."/>
            <person name="Sonnekus B."/>
            <person name="Thomas C."/>
            <person name="van der Nest A."/>
            <person name="van Dijk A."/>
            <person name="van Heerden A."/>
            <person name="van Vuuren N."/>
            <person name="Yilmaz N."/>
            <person name="Duong T.A."/>
            <person name="van der Merwe N.A."/>
            <person name="Wingfield M.J."/>
            <person name="Wingfield B.D."/>
        </authorList>
    </citation>
    <scope>NUCLEOTIDE SEQUENCE [LARGE SCALE GENOMIC DNA]</scope>
    <source>
        <strain evidence="2 3">CMW 18300</strain>
    </source>
</reference>
<evidence type="ECO:0000259" key="1">
    <source>
        <dbReference type="Pfam" id="PF01425"/>
    </source>
</evidence>
<dbReference type="Gene3D" id="3.90.1300.10">
    <property type="entry name" value="Amidase signature (AS) domain"/>
    <property type="match status" value="2"/>
</dbReference>
<evidence type="ECO:0000313" key="2">
    <source>
        <dbReference type="EMBL" id="KAL1846491.1"/>
    </source>
</evidence>